<name>A0A3M0FZT3_9FLAO</name>
<evidence type="ECO:0000313" key="3">
    <source>
        <dbReference type="Proteomes" id="UP000281985"/>
    </source>
</evidence>
<keyword evidence="1" id="KW-0732">Signal</keyword>
<sequence>MKKTIVLTAMILVSAFAKAQLKPNTNMVKPRIETVKPVNVLQKKASVNGKMLIKNKSSLEIKLKNGNAVDLFKDFKMGKYPINFNFEGFGIPRDEQERGIVLFEFVTELYRNGKLIRSVKRQPMPFFPGEMLEPVETFDIISLLTYAQGDPLTNGAYPGKLDKGKYSIKLKAIPLGVSGEIQEVNLIVWI</sequence>
<feature type="signal peptide" evidence="1">
    <location>
        <begin position="1"/>
        <end position="19"/>
    </location>
</feature>
<comment type="caution">
    <text evidence="2">The sequence shown here is derived from an EMBL/GenBank/DDBJ whole genome shotgun (WGS) entry which is preliminary data.</text>
</comment>
<dbReference type="Proteomes" id="UP000281985">
    <property type="component" value="Unassembled WGS sequence"/>
</dbReference>
<evidence type="ECO:0000313" key="2">
    <source>
        <dbReference type="EMBL" id="RMB58015.1"/>
    </source>
</evidence>
<accession>A0A3M0FZT3</accession>
<dbReference type="AlphaFoldDB" id="A0A3M0FZT3"/>
<proteinExistence type="predicted"/>
<dbReference type="EMBL" id="REFV01000009">
    <property type="protein sequence ID" value="RMB58015.1"/>
    <property type="molecule type" value="Genomic_DNA"/>
</dbReference>
<evidence type="ECO:0000256" key="1">
    <source>
        <dbReference type="SAM" id="SignalP"/>
    </source>
</evidence>
<reference evidence="2 3" key="1">
    <citation type="submission" date="2018-10" db="EMBL/GenBank/DDBJ databases">
        <title>Dokdonia luteus sp. nov., isolated from sea water.</title>
        <authorList>
            <person name="Zhou L.Y."/>
            <person name="Du Z.J."/>
        </authorList>
    </citation>
    <scope>NUCLEOTIDE SEQUENCE [LARGE SCALE GENOMIC DNA]</scope>
    <source>
        <strain evidence="2 3">SH27</strain>
    </source>
</reference>
<keyword evidence="3" id="KW-1185">Reference proteome</keyword>
<organism evidence="2 3">
    <name type="scientific">Dokdonia sinensis</name>
    <dbReference type="NCBI Taxonomy" id="2479847"/>
    <lineage>
        <taxon>Bacteria</taxon>
        <taxon>Pseudomonadati</taxon>
        <taxon>Bacteroidota</taxon>
        <taxon>Flavobacteriia</taxon>
        <taxon>Flavobacteriales</taxon>
        <taxon>Flavobacteriaceae</taxon>
        <taxon>Dokdonia</taxon>
    </lineage>
</organism>
<evidence type="ECO:0008006" key="4">
    <source>
        <dbReference type="Google" id="ProtNLM"/>
    </source>
</evidence>
<protein>
    <recommendedName>
        <fullName evidence="4">DUF4402 domain-containing protein</fullName>
    </recommendedName>
</protein>
<gene>
    <name evidence="2" type="ORF">EAX61_10375</name>
</gene>
<feature type="chain" id="PRO_5018213615" description="DUF4402 domain-containing protein" evidence="1">
    <location>
        <begin position="20"/>
        <end position="190"/>
    </location>
</feature>